<dbReference type="Proteomes" id="UP000005050">
    <property type="component" value="Unassembled WGS sequence"/>
</dbReference>
<dbReference type="AlphaFoldDB" id="H3RFI5"/>
<feature type="transmembrane region" description="Helical" evidence="1">
    <location>
        <begin position="19"/>
        <end position="38"/>
    </location>
</feature>
<dbReference type="PATRIC" id="fig|660596.6.peg.2922"/>
<evidence type="ECO:0000313" key="2">
    <source>
        <dbReference type="EMBL" id="EHU00028.1"/>
    </source>
</evidence>
<keyword evidence="1" id="KW-1133">Transmembrane helix</keyword>
<sequence length="39" mass="4258">MKTTTVTATSFVSRPFSEYVAVILAVSAVISFLACWFVN</sequence>
<dbReference type="EMBL" id="AHIE01000020">
    <property type="protein sequence ID" value="EHU00028.1"/>
    <property type="molecule type" value="Genomic_DNA"/>
</dbReference>
<comment type="caution">
    <text evidence="2">The sequence shown here is derived from an EMBL/GenBank/DDBJ whole genome shotgun (WGS) entry which is preliminary data.</text>
</comment>
<gene>
    <name evidence="2" type="ORF">CKS_1864</name>
</gene>
<organism evidence="2 3">
    <name type="scientific">Pantoea stewartii subsp. stewartii DC283</name>
    <dbReference type="NCBI Taxonomy" id="660596"/>
    <lineage>
        <taxon>Bacteria</taxon>
        <taxon>Pseudomonadati</taxon>
        <taxon>Pseudomonadota</taxon>
        <taxon>Gammaproteobacteria</taxon>
        <taxon>Enterobacterales</taxon>
        <taxon>Erwiniaceae</taxon>
        <taxon>Pantoea</taxon>
    </lineage>
</organism>
<proteinExistence type="predicted"/>
<dbReference type="PROSITE" id="PS51257">
    <property type="entry name" value="PROKAR_LIPOPROTEIN"/>
    <property type="match status" value="1"/>
</dbReference>
<reference evidence="2 3" key="1">
    <citation type="journal article" date="2012" name="Mol. Microbiol.">
        <title>The genetic and structural basis of two distinct terminal side branch residues in stewartan and amylovoran exopolysaccharides and their potential role in host adaptation.</title>
        <authorList>
            <person name="Wang X."/>
            <person name="Yang F."/>
            <person name="von Bodman S.B."/>
        </authorList>
    </citation>
    <scope>NUCLEOTIDE SEQUENCE [LARGE SCALE GENOMIC DNA]</scope>
    <source>
        <strain evidence="2 3">DC283</strain>
    </source>
</reference>
<accession>H3RFI5</accession>
<keyword evidence="1" id="KW-0812">Transmembrane</keyword>
<evidence type="ECO:0000256" key="1">
    <source>
        <dbReference type="SAM" id="Phobius"/>
    </source>
</evidence>
<name>H3RFI5_PANSE</name>
<protein>
    <submittedName>
        <fullName evidence="2">Uncharacterized protein</fullName>
    </submittedName>
</protein>
<evidence type="ECO:0000313" key="3">
    <source>
        <dbReference type="Proteomes" id="UP000005050"/>
    </source>
</evidence>
<keyword evidence="1" id="KW-0472">Membrane</keyword>